<feature type="region of interest" description="Disordered" evidence="1">
    <location>
        <begin position="49"/>
        <end position="112"/>
    </location>
</feature>
<feature type="region of interest" description="Disordered" evidence="1">
    <location>
        <begin position="160"/>
        <end position="182"/>
    </location>
</feature>
<accession>A0A0C9UCA1</accession>
<organism evidence="2 3">
    <name type="scientific">Sphaerobolus stellatus (strain SS14)</name>
    <dbReference type="NCBI Taxonomy" id="990650"/>
    <lineage>
        <taxon>Eukaryota</taxon>
        <taxon>Fungi</taxon>
        <taxon>Dikarya</taxon>
        <taxon>Basidiomycota</taxon>
        <taxon>Agaricomycotina</taxon>
        <taxon>Agaricomycetes</taxon>
        <taxon>Phallomycetidae</taxon>
        <taxon>Geastrales</taxon>
        <taxon>Sphaerobolaceae</taxon>
        <taxon>Sphaerobolus</taxon>
    </lineage>
</organism>
<evidence type="ECO:0000313" key="3">
    <source>
        <dbReference type="Proteomes" id="UP000054279"/>
    </source>
</evidence>
<dbReference type="EMBL" id="KN837993">
    <property type="protein sequence ID" value="KIJ22715.1"/>
    <property type="molecule type" value="Genomic_DNA"/>
</dbReference>
<name>A0A0C9UCA1_SPHS4</name>
<gene>
    <name evidence="2" type="ORF">M422DRAFT_276821</name>
</gene>
<keyword evidence="3" id="KW-1185">Reference proteome</keyword>
<protein>
    <submittedName>
        <fullName evidence="2">Uncharacterized protein</fullName>
    </submittedName>
</protein>
<dbReference type="Proteomes" id="UP000054279">
    <property type="component" value="Unassembled WGS sequence"/>
</dbReference>
<feature type="compositionally biased region" description="Polar residues" evidence="1">
    <location>
        <begin position="160"/>
        <end position="177"/>
    </location>
</feature>
<reference evidence="2 3" key="1">
    <citation type="submission" date="2014-06" db="EMBL/GenBank/DDBJ databases">
        <title>Evolutionary Origins and Diversification of the Mycorrhizal Mutualists.</title>
        <authorList>
            <consortium name="DOE Joint Genome Institute"/>
            <consortium name="Mycorrhizal Genomics Consortium"/>
            <person name="Kohler A."/>
            <person name="Kuo A."/>
            <person name="Nagy L.G."/>
            <person name="Floudas D."/>
            <person name="Copeland A."/>
            <person name="Barry K.W."/>
            <person name="Cichocki N."/>
            <person name="Veneault-Fourrey C."/>
            <person name="LaButti K."/>
            <person name="Lindquist E.A."/>
            <person name="Lipzen A."/>
            <person name="Lundell T."/>
            <person name="Morin E."/>
            <person name="Murat C."/>
            <person name="Riley R."/>
            <person name="Ohm R."/>
            <person name="Sun H."/>
            <person name="Tunlid A."/>
            <person name="Henrissat B."/>
            <person name="Grigoriev I.V."/>
            <person name="Hibbett D.S."/>
            <person name="Martin F."/>
        </authorList>
    </citation>
    <scope>NUCLEOTIDE SEQUENCE [LARGE SCALE GENOMIC DNA]</scope>
    <source>
        <strain evidence="2 3">SS14</strain>
    </source>
</reference>
<sequence length="268" mass="29869">MASPPPSFRTLDKDATDDNIVEEDMLQDEVYENPATHDNRSFQITVVSPLPSPHLQDKTAQPMTSTSSCLITPENQANNQLRIPPSKHHPPAPLHSILNSDPPSLTNPAPEYPPQVWKGPYVVPIRGTHDRYPAARSVQKSGHLYQRQNDRCNTSIRLSQLDSNNMPARSDIQQSHSDQTKDQRIGEDILKNEQQYLSGSFHRKIHQSSTELTALSTVLQHSPAVNAPHVANATYIWAIWVLVQGISDWGTGHSKGCRSEAEDRPCVV</sequence>
<feature type="compositionally biased region" description="Polar residues" evidence="1">
    <location>
        <begin position="97"/>
        <end position="107"/>
    </location>
</feature>
<evidence type="ECO:0000313" key="2">
    <source>
        <dbReference type="EMBL" id="KIJ22715.1"/>
    </source>
</evidence>
<feature type="compositionally biased region" description="Polar residues" evidence="1">
    <location>
        <begin position="58"/>
        <end position="81"/>
    </location>
</feature>
<dbReference type="HOGENOM" id="CLU_1038900_0_0_1"/>
<evidence type="ECO:0000256" key="1">
    <source>
        <dbReference type="SAM" id="MobiDB-lite"/>
    </source>
</evidence>
<proteinExistence type="predicted"/>
<dbReference type="AlphaFoldDB" id="A0A0C9UCA1"/>